<dbReference type="PANTHER" id="PTHR46063">
    <property type="entry name" value="KELCH DOMAIN-CONTAINING PROTEIN"/>
    <property type="match status" value="1"/>
</dbReference>
<feature type="compositionally biased region" description="Basic and acidic residues" evidence="1">
    <location>
        <begin position="435"/>
        <end position="449"/>
    </location>
</feature>
<dbReference type="AlphaFoldDB" id="A0A9P8WHY5"/>
<dbReference type="InterPro" id="IPR052588">
    <property type="entry name" value="Kelch_domain_protein"/>
</dbReference>
<organism evidence="3 4">
    <name type="scientific">Thelonectria olida</name>
    <dbReference type="NCBI Taxonomy" id="1576542"/>
    <lineage>
        <taxon>Eukaryota</taxon>
        <taxon>Fungi</taxon>
        <taxon>Dikarya</taxon>
        <taxon>Ascomycota</taxon>
        <taxon>Pezizomycotina</taxon>
        <taxon>Sordariomycetes</taxon>
        <taxon>Hypocreomycetidae</taxon>
        <taxon>Hypocreales</taxon>
        <taxon>Nectriaceae</taxon>
        <taxon>Thelonectria</taxon>
    </lineage>
</organism>
<protein>
    <recommendedName>
        <fullName evidence="2">DUF4110 domain-containing protein</fullName>
    </recommendedName>
</protein>
<accession>A0A9P8WHY5</accession>
<dbReference type="OrthoDB" id="4447at2759"/>
<dbReference type="InterPro" id="IPR015915">
    <property type="entry name" value="Kelch-typ_b-propeller"/>
</dbReference>
<feature type="compositionally biased region" description="Acidic residues" evidence="1">
    <location>
        <begin position="513"/>
        <end position="540"/>
    </location>
</feature>
<dbReference type="PANTHER" id="PTHR46063:SF1">
    <property type="entry name" value="KELCH DOMAIN-CONTAINING PROTEIN 4"/>
    <property type="match status" value="1"/>
</dbReference>
<feature type="region of interest" description="Disordered" evidence="1">
    <location>
        <begin position="306"/>
        <end position="338"/>
    </location>
</feature>
<feature type="domain" description="DUF4110" evidence="2">
    <location>
        <begin position="578"/>
        <end position="660"/>
    </location>
</feature>
<evidence type="ECO:0000259" key="2">
    <source>
        <dbReference type="Pfam" id="PF13422"/>
    </source>
</evidence>
<dbReference type="SUPFAM" id="SSF117281">
    <property type="entry name" value="Kelch motif"/>
    <property type="match status" value="1"/>
</dbReference>
<proteinExistence type="predicted"/>
<dbReference type="Pfam" id="PF13422">
    <property type="entry name" value="DUF4110"/>
    <property type="match status" value="1"/>
</dbReference>
<evidence type="ECO:0000256" key="1">
    <source>
        <dbReference type="SAM" id="MobiDB-lite"/>
    </source>
</evidence>
<feature type="region of interest" description="Disordered" evidence="1">
    <location>
        <begin position="510"/>
        <end position="585"/>
    </location>
</feature>
<name>A0A9P8WHY5_9HYPO</name>
<evidence type="ECO:0000313" key="3">
    <source>
        <dbReference type="EMBL" id="KAH6898329.1"/>
    </source>
</evidence>
<feature type="compositionally biased region" description="Basic and acidic residues" evidence="1">
    <location>
        <begin position="1"/>
        <end position="40"/>
    </location>
</feature>
<comment type="caution">
    <text evidence="3">The sequence shown here is derived from an EMBL/GenBank/DDBJ whole genome shotgun (WGS) entry which is preliminary data.</text>
</comment>
<keyword evidence="4" id="KW-1185">Reference proteome</keyword>
<dbReference type="Gene3D" id="2.120.10.80">
    <property type="entry name" value="Kelch-type beta propeller"/>
    <property type="match status" value="2"/>
</dbReference>
<dbReference type="Pfam" id="PF24681">
    <property type="entry name" value="Kelch_KLHDC2_KLHL20_DRC7"/>
    <property type="match status" value="1"/>
</dbReference>
<dbReference type="Proteomes" id="UP000777438">
    <property type="component" value="Unassembled WGS sequence"/>
</dbReference>
<sequence>MAKDKKKGGSDKKARKAEKAAKQASKGEKKAKTKAAKVEGSDAEDVDLDEVLEEYRRQQEQFLKITETVCDAPPKARAASTLMASPNDSNTLLLFGGEYFNGSLAQFYNDLNIYNVNRDEWRCVTSPNAPLPRSGHAWTRAGNPNHVYLFGGEFSSPKQGTFHHYSDFWRLEPATREWTKIEVKGKNKSPSARSGHRMTYWKQYIILFGGFQDTSNQTKYLADLWIFDTVNFEWHSPQLPPAQLKPDARSSFTLLPHEQGAVLYGGYSRVKSTVQVKQKGKGSNQAQRNVLIPKVHDDCFFLRMSQPATDANPNTPPTVRWEKRKKPANAPNPTRAGATMAWHKGRGILFGGVHDVEQSEEGMDSEFFNQLFAWNIERNRFMPLALRKPRQQKKNAPEQRVGRRGRAQANEEELLKQLAALETGASLEDLDEIELDKKKDEPDEDKPAKEMPVTLEPPHVRFNAQLAIQDDVLYIYGGTFEKGDREFTFDDLYAINLDKLDGCKEIFTRPVEDWIESEDEEDDEEDDDEEDDDEEEEEEPSQQIYTPSKRKKKQDEVSEVSSEPSETSEEDDTETNATTPFESRREFFVRTSAEWQEVLMTSLRWKGVQPESMTIKEIKTKAFELSEEKWWDAREEITVLEEEQEAAGIQEVVSLAERGDAGAGGGARRR</sequence>
<dbReference type="InterPro" id="IPR025183">
    <property type="entry name" value="DUF4110"/>
</dbReference>
<gene>
    <name evidence="3" type="ORF">B0T10DRAFT_555652</name>
</gene>
<feature type="region of interest" description="Disordered" evidence="1">
    <location>
        <begin position="386"/>
        <end position="410"/>
    </location>
</feature>
<reference evidence="3 4" key="1">
    <citation type="journal article" date="2021" name="Nat. Commun.">
        <title>Genetic determinants of endophytism in the Arabidopsis root mycobiome.</title>
        <authorList>
            <person name="Mesny F."/>
            <person name="Miyauchi S."/>
            <person name="Thiergart T."/>
            <person name="Pickel B."/>
            <person name="Atanasova L."/>
            <person name="Karlsson M."/>
            <person name="Huettel B."/>
            <person name="Barry K.W."/>
            <person name="Haridas S."/>
            <person name="Chen C."/>
            <person name="Bauer D."/>
            <person name="Andreopoulos W."/>
            <person name="Pangilinan J."/>
            <person name="LaButti K."/>
            <person name="Riley R."/>
            <person name="Lipzen A."/>
            <person name="Clum A."/>
            <person name="Drula E."/>
            <person name="Henrissat B."/>
            <person name="Kohler A."/>
            <person name="Grigoriev I.V."/>
            <person name="Martin F.M."/>
            <person name="Hacquard S."/>
        </authorList>
    </citation>
    <scope>NUCLEOTIDE SEQUENCE [LARGE SCALE GENOMIC DNA]</scope>
    <source>
        <strain evidence="3 4">MPI-CAGE-CH-0241</strain>
    </source>
</reference>
<dbReference type="EMBL" id="JAGPYM010000002">
    <property type="protein sequence ID" value="KAH6898329.1"/>
    <property type="molecule type" value="Genomic_DNA"/>
</dbReference>
<feature type="region of interest" description="Disordered" evidence="1">
    <location>
        <begin position="1"/>
        <end position="43"/>
    </location>
</feature>
<evidence type="ECO:0000313" key="4">
    <source>
        <dbReference type="Proteomes" id="UP000777438"/>
    </source>
</evidence>
<feature type="region of interest" description="Disordered" evidence="1">
    <location>
        <begin position="430"/>
        <end position="453"/>
    </location>
</feature>